<comment type="subcellular location">
    <subcellularLocation>
        <location evidence="1">Apical cell membrane</location>
        <topology evidence="1">Multi-pass membrane protein</topology>
    </subcellularLocation>
</comment>
<gene>
    <name evidence="9" type="ORF">RDWZM_003632</name>
</gene>
<feature type="region of interest" description="Disordered" evidence="7">
    <location>
        <begin position="719"/>
        <end position="742"/>
    </location>
</feature>
<accession>A0A9Q0MIQ4</accession>
<dbReference type="EMBL" id="JAPWDV010000001">
    <property type="protein sequence ID" value="KAJ6225087.1"/>
    <property type="molecule type" value="Genomic_DNA"/>
</dbReference>
<keyword evidence="6 8" id="KW-0472">Membrane</keyword>
<evidence type="ECO:0000256" key="2">
    <source>
        <dbReference type="ARBA" id="ARBA00005808"/>
    </source>
</evidence>
<feature type="transmembrane region" description="Helical" evidence="8">
    <location>
        <begin position="525"/>
        <end position="545"/>
    </location>
</feature>
<dbReference type="GO" id="GO:0044341">
    <property type="term" value="P:sodium-dependent phosphate transport"/>
    <property type="evidence" value="ECO:0007669"/>
    <property type="project" value="InterPro"/>
</dbReference>
<evidence type="ECO:0000256" key="3">
    <source>
        <dbReference type="ARBA" id="ARBA00022475"/>
    </source>
</evidence>
<feature type="transmembrane region" description="Helical" evidence="8">
    <location>
        <begin position="173"/>
        <end position="191"/>
    </location>
</feature>
<proteinExistence type="inferred from homology"/>
<evidence type="ECO:0000256" key="8">
    <source>
        <dbReference type="SAM" id="Phobius"/>
    </source>
</evidence>
<sequence>MGNGSKPTRLANGNSHHIITITPVREVDEDEIDDDRFVTVYTPTTISVENGGAVKLTPKINELVDHQKPKAYIYPMVQSGSASDTSAQSTPSDSRSMCDTPEHWTIPELRSTGPAWKDMNPVQKARHVGIIVGKLLSLLALLYFFICSLDLLSTAFKLLGSRAVGRFFSDSELLQNPVVGLMIGVLVTVLVQSSSTSTSIVVTMVASKIIYVRQAIPIVMGANIGTSVTNTIVSLMQSADRNEFRRAFAAATVHDMFNWLTVLVLLPIEVSTRYLEKITTWLVNKENVQQDKTANREFLNKLTKPLTNMIIQVDKNLMERLAGGNDTSDPSERLLILCCDENDTCQPNCRESFFGILGFGDTATGIILLILSIIVLCTCLIILVKVLNSMLTGHIAKLIKRTMNRKYDFPYSIISDYLAIFAGCILTILVQSSSIFTSTLTPLAGIGVISLEKIYPLTLGSNIGTTTTGILAALAADSNRIHDTLQLALCHLFFNISGILLFYPIPCMRLPIPMARLLGNITANYRWFSILYLISMFFVLPLIVFSLSTLGTVAMISIGGPIFILLAIVIIINIIQHYHSTWLPVWFQDWHFLPLWMRSLKPLDRLIIKITRKFGCANCCGTDVVPIPIAKVCAEKHDHQPDSTAASQLNILGSLYKSNSVSQFENIIYNQGRLGMMFHGFGNHHTIHGHYNLHGTKRSHRHQHQHNRDHRKSMAPAYNRAFSNNNNNNNDDPFEADPSETSGELMFNHHTVHNPCEVHRYYPSSPFMTPTRTPNGRLPLEDAVAPPPPPSTTTTTTTMLPTLPSTPNNNEANSKDNLQMNKNQTSEQSLPFSTSSPMLPPPQPSQQQQEQQLPPPPPPSSSSITTPTPIDDATIVPFETNL</sequence>
<organism evidence="9 10">
    <name type="scientific">Blomia tropicalis</name>
    <name type="common">Mite</name>
    <dbReference type="NCBI Taxonomy" id="40697"/>
    <lineage>
        <taxon>Eukaryota</taxon>
        <taxon>Metazoa</taxon>
        <taxon>Ecdysozoa</taxon>
        <taxon>Arthropoda</taxon>
        <taxon>Chelicerata</taxon>
        <taxon>Arachnida</taxon>
        <taxon>Acari</taxon>
        <taxon>Acariformes</taxon>
        <taxon>Sarcoptiformes</taxon>
        <taxon>Astigmata</taxon>
        <taxon>Glycyphagoidea</taxon>
        <taxon>Echimyopodidae</taxon>
        <taxon>Blomia</taxon>
    </lineage>
</organism>
<dbReference type="GO" id="GO:0005436">
    <property type="term" value="F:sodium:phosphate symporter activity"/>
    <property type="evidence" value="ECO:0007669"/>
    <property type="project" value="InterPro"/>
</dbReference>
<reference evidence="9" key="1">
    <citation type="submission" date="2022-12" db="EMBL/GenBank/DDBJ databases">
        <title>Genome assemblies of Blomia tropicalis.</title>
        <authorList>
            <person name="Cui Y."/>
        </authorList>
    </citation>
    <scope>NUCLEOTIDE SEQUENCE</scope>
    <source>
        <tissue evidence="9">Adult mites</tissue>
    </source>
</reference>
<feature type="transmembrane region" description="Helical" evidence="8">
    <location>
        <begin position="487"/>
        <end position="505"/>
    </location>
</feature>
<evidence type="ECO:0000256" key="7">
    <source>
        <dbReference type="SAM" id="MobiDB-lite"/>
    </source>
</evidence>
<keyword evidence="3" id="KW-1003">Cell membrane</keyword>
<keyword evidence="4 8" id="KW-0812">Transmembrane</keyword>
<protein>
    <submittedName>
        <fullName evidence="9">Uncharacterized protein</fullName>
    </submittedName>
</protein>
<feature type="region of interest" description="Disordered" evidence="7">
    <location>
        <begin position="79"/>
        <end position="98"/>
    </location>
</feature>
<evidence type="ECO:0000313" key="9">
    <source>
        <dbReference type="EMBL" id="KAJ6225087.1"/>
    </source>
</evidence>
<dbReference type="PANTHER" id="PTHR10010:SF46">
    <property type="entry name" value="SODIUM-DEPENDENT PHOSPHATE TRANSPORT PROTEIN 2B"/>
    <property type="match status" value="1"/>
</dbReference>
<dbReference type="Proteomes" id="UP001142055">
    <property type="component" value="Chromosome 1"/>
</dbReference>
<dbReference type="PANTHER" id="PTHR10010">
    <property type="entry name" value="SOLUTE CARRIER FAMILY 34 SODIUM PHOSPHATE , MEMBER 2-RELATED"/>
    <property type="match status" value="1"/>
</dbReference>
<feature type="transmembrane region" description="Helical" evidence="8">
    <location>
        <begin position="211"/>
        <end position="235"/>
    </location>
</feature>
<feature type="compositionally biased region" description="Low complexity" evidence="7">
    <location>
        <begin position="861"/>
        <end position="875"/>
    </location>
</feature>
<evidence type="ECO:0000313" key="10">
    <source>
        <dbReference type="Proteomes" id="UP001142055"/>
    </source>
</evidence>
<dbReference type="AlphaFoldDB" id="A0A9Q0MIQ4"/>
<name>A0A9Q0MIQ4_BLOTA</name>
<feature type="transmembrane region" description="Helical" evidence="8">
    <location>
        <begin position="366"/>
        <end position="388"/>
    </location>
</feature>
<evidence type="ECO:0000256" key="1">
    <source>
        <dbReference type="ARBA" id="ARBA00004424"/>
    </source>
</evidence>
<keyword evidence="5 8" id="KW-1133">Transmembrane helix</keyword>
<dbReference type="OMA" id="CCDENDT"/>
<feature type="transmembrane region" description="Helical" evidence="8">
    <location>
        <begin position="128"/>
        <end position="152"/>
    </location>
</feature>
<comment type="caution">
    <text evidence="9">The sequence shown here is derived from an EMBL/GenBank/DDBJ whole genome shotgun (WGS) entry which is preliminary data.</text>
</comment>
<comment type="similarity">
    <text evidence="2">Belongs to the SLC34A transporter family.</text>
</comment>
<feature type="compositionally biased region" description="Polar residues" evidence="7">
    <location>
        <begin position="808"/>
        <end position="832"/>
    </location>
</feature>
<feature type="region of interest" description="Disordered" evidence="7">
    <location>
        <begin position="767"/>
        <end position="882"/>
    </location>
</feature>
<feature type="transmembrane region" description="Helical" evidence="8">
    <location>
        <begin position="409"/>
        <end position="434"/>
    </location>
</feature>
<dbReference type="Pfam" id="PF02690">
    <property type="entry name" value="Na_Pi_cotrans"/>
    <property type="match status" value="2"/>
</dbReference>
<evidence type="ECO:0000256" key="5">
    <source>
        <dbReference type="ARBA" id="ARBA00022989"/>
    </source>
</evidence>
<dbReference type="GO" id="GO:0016324">
    <property type="term" value="C:apical plasma membrane"/>
    <property type="evidence" value="ECO:0007669"/>
    <property type="project" value="UniProtKB-SubCell"/>
</dbReference>
<dbReference type="InterPro" id="IPR003841">
    <property type="entry name" value="Na/Pi_transpt"/>
</dbReference>
<feature type="compositionally biased region" description="Low complexity" evidence="7">
    <location>
        <begin position="792"/>
        <end position="807"/>
    </location>
</feature>
<evidence type="ECO:0000256" key="4">
    <source>
        <dbReference type="ARBA" id="ARBA00022692"/>
    </source>
</evidence>
<evidence type="ECO:0000256" key="6">
    <source>
        <dbReference type="ARBA" id="ARBA00023136"/>
    </source>
</evidence>
<feature type="compositionally biased region" description="Polar residues" evidence="7">
    <location>
        <begin position="79"/>
        <end position="97"/>
    </location>
</feature>
<dbReference type="NCBIfam" id="NF037997">
    <property type="entry name" value="Na_Pi_symport"/>
    <property type="match status" value="1"/>
</dbReference>
<feature type="transmembrane region" description="Helical" evidence="8">
    <location>
        <begin position="552"/>
        <end position="575"/>
    </location>
</feature>
<keyword evidence="10" id="KW-1185">Reference proteome</keyword>
<dbReference type="NCBIfam" id="TIGR01013">
    <property type="entry name" value="2a58"/>
    <property type="match status" value="1"/>
</dbReference>